<dbReference type="GO" id="GO:0005085">
    <property type="term" value="F:guanyl-nucleotide exchange factor activity"/>
    <property type="evidence" value="ECO:0007669"/>
    <property type="project" value="UniProtKB-KW"/>
</dbReference>
<dbReference type="Gene3D" id="1.20.870.10">
    <property type="entry name" value="Son of sevenless (SoS) protein Chain: S domain 1"/>
    <property type="match status" value="1"/>
</dbReference>
<proteinExistence type="predicted"/>
<evidence type="ECO:0000256" key="1">
    <source>
        <dbReference type="PROSITE-ProRule" id="PRU00135"/>
    </source>
</evidence>
<name>M5FPJ4_DACPD</name>
<dbReference type="CDD" id="cd06224">
    <property type="entry name" value="REM"/>
    <property type="match status" value="1"/>
</dbReference>
<dbReference type="PROSITE" id="PS50212">
    <property type="entry name" value="RASGEF_NTER"/>
    <property type="match status" value="1"/>
</dbReference>
<dbReference type="EMBL" id="JH795929">
    <property type="protein sequence ID" value="EJT96474.1"/>
    <property type="molecule type" value="Genomic_DNA"/>
</dbReference>
<dbReference type="AlphaFoldDB" id="M5FPJ4"/>
<dbReference type="HOGENOM" id="CLU_659811_0_0_1"/>
<feature type="domain" description="N-terminal Ras-GEF" evidence="3">
    <location>
        <begin position="316"/>
        <end position="417"/>
    </location>
</feature>
<evidence type="ECO:0000313" key="5">
    <source>
        <dbReference type="Proteomes" id="UP000030653"/>
    </source>
</evidence>
<reference evidence="4 5" key="1">
    <citation type="journal article" date="2012" name="Science">
        <title>The Paleozoic origin of enzymatic lignin decomposition reconstructed from 31 fungal genomes.</title>
        <authorList>
            <person name="Floudas D."/>
            <person name="Binder M."/>
            <person name="Riley R."/>
            <person name="Barry K."/>
            <person name="Blanchette R.A."/>
            <person name="Henrissat B."/>
            <person name="Martinez A.T."/>
            <person name="Otillar R."/>
            <person name="Spatafora J.W."/>
            <person name="Yadav J.S."/>
            <person name="Aerts A."/>
            <person name="Benoit I."/>
            <person name="Boyd A."/>
            <person name="Carlson A."/>
            <person name="Copeland A."/>
            <person name="Coutinho P.M."/>
            <person name="de Vries R.P."/>
            <person name="Ferreira P."/>
            <person name="Findley K."/>
            <person name="Foster B."/>
            <person name="Gaskell J."/>
            <person name="Glotzer D."/>
            <person name="Gorecki P."/>
            <person name="Heitman J."/>
            <person name="Hesse C."/>
            <person name="Hori C."/>
            <person name="Igarashi K."/>
            <person name="Jurgens J.A."/>
            <person name="Kallen N."/>
            <person name="Kersten P."/>
            <person name="Kohler A."/>
            <person name="Kuees U."/>
            <person name="Kumar T.K.A."/>
            <person name="Kuo A."/>
            <person name="LaButti K."/>
            <person name="Larrondo L.F."/>
            <person name="Lindquist E."/>
            <person name="Ling A."/>
            <person name="Lombard V."/>
            <person name="Lucas S."/>
            <person name="Lundell T."/>
            <person name="Martin R."/>
            <person name="McLaughlin D.J."/>
            <person name="Morgenstern I."/>
            <person name="Morin E."/>
            <person name="Murat C."/>
            <person name="Nagy L.G."/>
            <person name="Nolan M."/>
            <person name="Ohm R.A."/>
            <person name="Patyshakuliyeva A."/>
            <person name="Rokas A."/>
            <person name="Ruiz-Duenas F.J."/>
            <person name="Sabat G."/>
            <person name="Salamov A."/>
            <person name="Samejima M."/>
            <person name="Schmutz J."/>
            <person name="Slot J.C."/>
            <person name="St John F."/>
            <person name="Stenlid J."/>
            <person name="Sun H."/>
            <person name="Sun S."/>
            <person name="Syed K."/>
            <person name="Tsang A."/>
            <person name="Wiebenga A."/>
            <person name="Young D."/>
            <person name="Pisabarro A."/>
            <person name="Eastwood D.C."/>
            <person name="Martin F."/>
            <person name="Cullen D."/>
            <person name="Grigoriev I.V."/>
            <person name="Hibbett D.S."/>
        </authorList>
    </citation>
    <scope>NUCLEOTIDE SEQUENCE [LARGE SCALE GENOMIC DNA]</scope>
    <source>
        <strain evidence="4 5">DJM-731 SS1</strain>
    </source>
</reference>
<dbReference type="Proteomes" id="UP000030653">
    <property type="component" value="Unassembled WGS sequence"/>
</dbReference>
<accession>M5FPJ4</accession>
<dbReference type="STRING" id="1858805.M5FPJ4"/>
<dbReference type="SUPFAM" id="SSF48366">
    <property type="entry name" value="Ras GEF"/>
    <property type="match status" value="1"/>
</dbReference>
<feature type="non-terminal residue" evidence="4">
    <location>
        <position position="417"/>
    </location>
</feature>
<feature type="region of interest" description="Disordered" evidence="2">
    <location>
        <begin position="27"/>
        <end position="81"/>
    </location>
</feature>
<organism evidence="4 5">
    <name type="scientific">Dacryopinax primogenitus (strain DJM 731)</name>
    <name type="common">Brown rot fungus</name>
    <dbReference type="NCBI Taxonomy" id="1858805"/>
    <lineage>
        <taxon>Eukaryota</taxon>
        <taxon>Fungi</taxon>
        <taxon>Dikarya</taxon>
        <taxon>Basidiomycota</taxon>
        <taxon>Agaricomycotina</taxon>
        <taxon>Dacrymycetes</taxon>
        <taxon>Dacrymycetales</taxon>
        <taxon>Dacrymycetaceae</taxon>
        <taxon>Dacryopinax</taxon>
    </lineage>
</organism>
<gene>
    <name evidence="4" type="ORF">DACRYDRAFT_120076</name>
</gene>
<evidence type="ECO:0000313" key="4">
    <source>
        <dbReference type="EMBL" id="EJT96474.1"/>
    </source>
</evidence>
<evidence type="ECO:0000259" key="3">
    <source>
        <dbReference type="PROSITE" id="PS50212"/>
    </source>
</evidence>
<sequence length="417" mass="45417">MECQQQPTAHALRIPSCQLSISTIASSQRNTMTPQQASPVRSTLLHSSPARNHVAASYRTASSSTISPSSTGAPTPVTAPPTSAHVPGLGEDCFLDLMGMPTPPPSVRARAGRVGYSDGRTASSAPPQGVAELVALSPRSRLDGRWEPIEPFSEDRSSLELDHAHILCLQQLAEGTLSVDGGPALRGSHSFDSVLTARVDPQSPDLEHTPTAITPPGAIHSPTLEITPPTKNSFIASYHALVFDVLQTFDGSALSSPSNRTSPVPFENGDAVNPLPPDDPRFILWSTPTPPVVPTGPPRQSAFINVQPPTPTQGPVRRNLLACTLERWIAQLTSSLDYDILLDTLISYRPFLPPAALARLLIMRFMWTLQQPPADYHPTEIKRQEVVRKIVRLRTMLVMRCWLQVFFRVDFVHNKEA</sequence>
<dbReference type="InterPro" id="IPR023578">
    <property type="entry name" value="Ras_GEF_dom_sf"/>
</dbReference>
<dbReference type="InterPro" id="IPR000651">
    <property type="entry name" value="Ras-like_Gua-exchang_fac_N"/>
</dbReference>
<keyword evidence="5" id="KW-1185">Reference proteome</keyword>
<feature type="compositionally biased region" description="Low complexity" evidence="2">
    <location>
        <begin position="55"/>
        <end position="81"/>
    </location>
</feature>
<dbReference type="RefSeq" id="XP_040623372.1">
    <property type="nucleotide sequence ID" value="XM_040770934.1"/>
</dbReference>
<protein>
    <recommendedName>
        <fullName evidence="3">N-terminal Ras-GEF domain-containing protein</fullName>
    </recommendedName>
</protein>
<evidence type="ECO:0000256" key="2">
    <source>
        <dbReference type="SAM" id="MobiDB-lite"/>
    </source>
</evidence>
<feature type="compositionally biased region" description="Polar residues" evidence="2">
    <location>
        <begin position="27"/>
        <end position="50"/>
    </location>
</feature>
<dbReference type="OrthoDB" id="10254377at2759"/>
<dbReference type="Pfam" id="PF00618">
    <property type="entry name" value="RasGEF_N"/>
    <property type="match status" value="1"/>
</dbReference>
<dbReference type="GeneID" id="63685996"/>
<keyword evidence="1" id="KW-0344">Guanine-nucleotide releasing factor</keyword>